<evidence type="ECO:0000256" key="3">
    <source>
        <dbReference type="ARBA" id="ARBA00022475"/>
    </source>
</evidence>
<dbReference type="Proteomes" id="UP001254848">
    <property type="component" value="Unassembled WGS sequence"/>
</dbReference>
<evidence type="ECO:0000256" key="5">
    <source>
        <dbReference type="ARBA" id="ARBA00022989"/>
    </source>
</evidence>
<evidence type="ECO:0000313" key="8">
    <source>
        <dbReference type="EMBL" id="MDT8901620.1"/>
    </source>
</evidence>
<feature type="transmembrane region" description="Helical" evidence="7">
    <location>
        <begin position="120"/>
        <end position="136"/>
    </location>
</feature>
<dbReference type="InterPro" id="IPR032808">
    <property type="entry name" value="DoxX"/>
</dbReference>
<feature type="transmembrane region" description="Helical" evidence="7">
    <location>
        <begin position="20"/>
        <end position="40"/>
    </location>
</feature>
<evidence type="ECO:0000256" key="1">
    <source>
        <dbReference type="ARBA" id="ARBA00004651"/>
    </source>
</evidence>
<keyword evidence="5 7" id="KW-1133">Transmembrane helix</keyword>
<dbReference type="InterPro" id="IPR051907">
    <property type="entry name" value="DoxX-like_oxidoreductase"/>
</dbReference>
<comment type="subcellular location">
    <subcellularLocation>
        <location evidence="1">Cell membrane</location>
        <topology evidence="1">Multi-pass membrane protein</topology>
    </subcellularLocation>
</comment>
<protein>
    <submittedName>
        <fullName evidence="8">DoxX family protein</fullName>
    </submittedName>
</protein>
<comment type="similarity">
    <text evidence="2">Belongs to the DoxX family.</text>
</comment>
<sequence>MTKLARRFNFLENYKDEALLFARLGLCFMFVVVHGGPKLFGGPAKWLEVGSLLKVLGITAMPVLLGFIAAASEFFGGILIGLGLFTRLGAFLIFATLVFGAAFMLVTKGLFAAAPATEDALFMIVLMAVGAGKYSLDRKWFGPN</sequence>
<evidence type="ECO:0000256" key="7">
    <source>
        <dbReference type="SAM" id="Phobius"/>
    </source>
</evidence>
<dbReference type="PANTHER" id="PTHR33452:SF1">
    <property type="entry name" value="INNER MEMBRANE PROTEIN YPHA-RELATED"/>
    <property type="match status" value="1"/>
</dbReference>
<gene>
    <name evidence="8" type="ORF">Q4T40_10235</name>
</gene>
<accession>A0ABU3NXT0</accession>
<dbReference type="Pfam" id="PF07681">
    <property type="entry name" value="DoxX"/>
    <property type="match status" value="1"/>
</dbReference>
<dbReference type="EMBL" id="JAUOZS010000001">
    <property type="protein sequence ID" value="MDT8901620.1"/>
    <property type="molecule type" value="Genomic_DNA"/>
</dbReference>
<comment type="caution">
    <text evidence="8">The sequence shown here is derived from an EMBL/GenBank/DDBJ whole genome shotgun (WGS) entry which is preliminary data.</text>
</comment>
<keyword evidence="4 7" id="KW-0812">Transmembrane</keyword>
<dbReference type="PANTHER" id="PTHR33452">
    <property type="entry name" value="OXIDOREDUCTASE CATD-RELATED"/>
    <property type="match status" value="1"/>
</dbReference>
<proteinExistence type="inferred from homology"/>
<feature type="transmembrane region" description="Helical" evidence="7">
    <location>
        <begin position="60"/>
        <end position="84"/>
    </location>
</feature>
<evidence type="ECO:0000313" key="9">
    <source>
        <dbReference type="Proteomes" id="UP001254848"/>
    </source>
</evidence>
<evidence type="ECO:0000256" key="2">
    <source>
        <dbReference type="ARBA" id="ARBA00006679"/>
    </source>
</evidence>
<dbReference type="RefSeq" id="WP_413780126.1">
    <property type="nucleotide sequence ID" value="NZ_JAUOZS010000001.1"/>
</dbReference>
<feature type="transmembrane region" description="Helical" evidence="7">
    <location>
        <begin position="91"/>
        <end position="114"/>
    </location>
</feature>
<organism evidence="8 9">
    <name type="scientific">Anaeroselena agilis</name>
    <dbReference type="NCBI Taxonomy" id="3063788"/>
    <lineage>
        <taxon>Bacteria</taxon>
        <taxon>Bacillati</taxon>
        <taxon>Bacillota</taxon>
        <taxon>Negativicutes</taxon>
        <taxon>Acetonemataceae</taxon>
        <taxon>Anaeroselena</taxon>
    </lineage>
</organism>
<reference evidence="8 9" key="1">
    <citation type="submission" date="2023-07" db="EMBL/GenBank/DDBJ databases">
        <title>The novel representative of Negativicutes class, Anaeroselena agilis gen. nov. sp. nov.</title>
        <authorList>
            <person name="Prokofeva M.I."/>
            <person name="Elcheninov A.G."/>
            <person name="Klyukina A."/>
            <person name="Kublanov I.V."/>
            <person name="Frolov E.N."/>
            <person name="Podosokorskaya O.A."/>
        </authorList>
    </citation>
    <scope>NUCLEOTIDE SEQUENCE [LARGE SCALE GENOMIC DNA]</scope>
    <source>
        <strain evidence="8 9">4137-cl</strain>
    </source>
</reference>
<keyword evidence="9" id="KW-1185">Reference proteome</keyword>
<name>A0ABU3NXT0_9FIRM</name>
<keyword evidence="3" id="KW-1003">Cell membrane</keyword>
<evidence type="ECO:0000256" key="6">
    <source>
        <dbReference type="ARBA" id="ARBA00023136"/>
    </source>
</evidence>
<keyword evidence="6 7" id="KW-0472">Membrane</keyword>
<evidence type="ECO:0000256" key="4">
    <source>
        <dbReference type="ARBA" id="ARBA00022692"/>
    </source>
</evidence>